<comment type="caution">
    <text evidence="1">The sequence shown here is derived from an EMBL/GenBank/DDBJ whole genome shotgun (WGS) entry which is preliminary data.</text>
</comment>
<evidence type="ECO:0000313" key="2">
    <source>
        <dbReference type="Proteomes" id="UP000322699"/>
    </source>
</evidence>
<evidence type="ECO:0000313" key="1">
    <source>
        <dbReference type="EMBL" id="KAA1257551.1"/>
    </source>
</evidence>
<reference evidence="1 2" key="1">
    <citation type="submission" date="2019-08" db="EMBL/GenBank/DDBJ databases">
        <title>Deep-cultivation of Planctomycetes and their phenomic and genomic characterization uncovers novel biology.</title>
        <authorList>
            <person name="Wiegand S."/>
            <person name="Jogler M."/>
            <person name="Boedeker C."/>
            <person name="Pinto D."/>
            <person name="Vollmers J."/>
            <person name="Rivas-Marin E."/>
            <person name="Kohn T."/>
            <person name="Peeters S.H."/>
            <person name="Heuer A."/>
            <person name="Rast P."/>
            <person name="Oberbeckmann S."/>
            <person name="Bunk B."/>
            <person name="Jeske O."/>
            <person name="Meyerdierks A."/>
            <person name="Storesund J.E."/>
            <person name="Kallscheuer N."/>
            <person name="Luecker S."/>
            <person name="Lage O.M."/>
            <person name="Pohl T."/>
            <person name="Merkel B.J."/>
            <person name="Hornburger P."/>
            <person name="Mueller R.-W."/>
            <person name="Bruemmer F."/>
            <person name="Labrenz M."/>
            <person name="Spormann A.M."/>
            <person name="Op Den Camp H."/>
            <person name="Overmann J."/>
            <person name="Amann R."/>
            <person name="Jetten M.S.M."/>
            <person name="Mascher T."/>
            <person name="Medema M.H."/>
            <person name="Devos D.P."/>
            <person name="Kaster A.-K."/>
            <person name="Ovreas L."/>
            <person name="Rohde M."/>
            <person name="Galperin M.Y."/>
            <person name="Jogler C."/>
        </authorList>
    </citation>
    <scope>NUCLEOTIDE SEQUENCE [LARGE SCALE GENOMIC DNA]</scope>
    <source>
        <strain evidence="1 2">LF1</strain>
    </source>
</reference>
<dbReference type="AlphaFoldDB" id="A0A5B1CBE7"/>
<protein>
    <submittedName>
        <fullName evidence="1">Uncharacterized protein</fullName>
    </submittedName>
</protein>
<sequence>MDAKKLAAIFRQLGASDPDSWASSEANENIPQLARYMFLKGAWDRIASDDELSWIDNVIANVPPESNDPYAGAAHSIRRMIAAGVSRTDIATLVRNSQAEFLFDICYMMADPGSVSGNADLVNWTLVECDAAGNLGRSINGLHESVLETDPTGREVRPKKDAG</sequence>
<name>A0A5B1CBE7_9BACT</name>
<organism evidence="1 2">
    <name type="scientific">Rubripirellula obstinata</name>
    <dbReference type="NCBI Taxonomy" id="406547"/>
    <lineage>
        <taxon>Bacteria</taxon>
        <taxon>Pseudomonadati</taxon>
        <taxon>Planctomycetota</taxon>
        <taxon>Planctomycetia</taxon>
        <taxon>Pirellulales</taxon>
        <taxon>Pirellulaceae</taxon>
        <taxon>Rubripirellula</taxon>
    </lineage>
</organism>
<proteinExistence type="predicted"/>
<dbReference type="RefSeq" id="WP_068267552.1">
    <property type="nucleotide sequence ID" value="NZ_LWSK01000220.1"/>
</dbReference>
<accession>A0A5B1CBE7</accession>
<dbReference type="EMBL" id="VRLW01000001">
    <property type="protein sequence ID" value="KAA1257551.1"/>
    <property type="molecule type" value="Genomic_DNA"/>
</dbReference>
<gene>
    <name evidence="1" type="ORF">LF1_00380</name>
</gene>
<dbReference type="Proteomes" id="UP000322699">
    <property type="component" value="Unassembled WGS sequence"/>
</dbReference>
<dbReference type="OrthoDB" id="3483256at2"/>
<keyword evidence="2" id="KW-1185">Reference proteome</keyword>